<dbReference type="Proteomes" id="UP000823604">
    <property type="component" value="Unassembled WGS sequence"/>
</dbReference>
<dbReference type="InterPro" id="IPR008949">
    <property type="entry name" value="Isoprenoid_synthase_dom_sf"/>
</dbReference>
<dbReference type="Pfam" id="PF00348">
    <property type="entry name" value="polyprenyl_synt"/>
    <property type="match status" value="1"/>
</dbReference>
<dbReference type="SFLD" id="SFLDS00005">
    <property type="entry name" value="Isoprenoid_Synthase_Type_I"/>
    <property type="match status" value="1"/>
</dbReference>
<dbReference type="GO" id="GO:0004659">
    <property type="term" value="F:prenyltransferase activity"/>
    <property type="evidence" value="ECO:0007669"/>
    <property type="project" value="InterPro"/>
</dbReference>
<dbReference type="PANTHER" id="PTHR12001">
    <property type="entry name" value="GERANYLGERANYL PYROPHOSPHATE SYNTHASE"/>
    <property type="match status" value="1"/>
</dbReference>
<accession>A0A9D9II64</accession>
<dbReference type="PROSITE" id="PS00444">
    <property type="entry name" value="POLYPRENYL_SYNTHASE_2"/>
    <property type="match status" value="1"/>
</dbReference>
<evidence type="ECO:0000256" key="3">
    <source>
        <dbReference type="ARBA" id="ARBA00022679"/>
    </source>
</evidence>
<comment type="similarity">
    <text evidence="2 6">Belongs to the FPP/GGPP synthase family.</text>
</comment>
<dbReference type="CDD" id="cd00685">
    <property type="entry name" value="Trans_IPPS_HT"/>
    <property type="match status" value="1"/>
</dbReference>
<keyword evidence="3 6" id="KW-0808">Transferase</keyword>
<evidence type="ECO:0000256" key="1">
    <source>
        <dbReference type="ARBA" id="ARBA00001946"/>
    </source>
</evidence>
<dbReference type="GO" id="GO:0008299">
    <property type="term" value="P:isoprenoid biosynthetic process"/>
    <property type="evidence" value="ECO:0007669"/>
    <property type="project" value="InterPro"/>
</dbReference>
<reference evidence="7" key="2">
    <citation type="journal article" date="2021" name="PeerJ">
        <title>Extensive microbial diversity within the chicken gut microbiome revealed by metagenomics and culture.</title>
        <authorList>
            <person name="Gilroy R."/>
            <person name="Ravi A."/>
            <person name="Getino M."/>
            <person name="Pursley I."/>
            <person name="Horton D.L."/>
            <person name="Alikhan N.F."/>
            <person name="Baker D."/>
            <person name="Gharbi K."/>
            <person name="Hall N."/>
            <person name="Watson M."/>
            <person name="Adriaenssens E.M."/>
            <person name="Foster-Nyarko E."/>
            <person name="Jarju S."/>
            <person name="Secka A."/>
            <person name="Antonio M."/>
            <person name="Oren A."/>
            <person name="Chaudhuri R.R."/>
            <person name="La Ragione R."/>
            <person name="Hildebrand F."/>
            <person name="Pallen M.J."/>
        </authorList>
    </citation>
    <scope>NUCLEOTIDE SEQUENCE</scope>
    <source>
        <strain evidence="7">B1-8020</strain>
    </source>
</reference>
<evidence type="ECO:0000256" key="2">
    <source>
        <dbReference type="ARBA" id="ARBA00006706"/>
    </source>
</evidence>
<evidence type="ECO:0000256" key="5">
    <source>
        <dbReference type="ARBA" id="ARBA00022842"/>
    </source>
</evidence>
<proteinExistence type="inferred from homology"/>
<evidence type="ECO:0000256" key="4">
    <source>
        <dbReference type="ARBA" id="ARBA00022723"/>
    </source>
</evidence>
<keyword evidence="5" id="KW-0460">Magnesium</keyword>
<keyword evidence="4" id="KW-0479">Metal-binding</keyword>
<dbReference type="PANTHER" id="PTHR12001:SF69">
    <property type="entry name" value="ALL TRANS-POLYPRENYL-DIPHOSPHATE SYNTHASE PDSS1"/>
    <property type="match status" value="1"/>
</dbReference>
<dbReference type="PROSITE" id="PS00723">
    <property type="entry name" value="POLYPRENYL_SYNTHASE_1"/>
    <property type="match status" value="1"/>
</dbReference>
<comment type="cofactor">
    <cofactor evidence="1">
        <name>Mg(2+)</name>
        <dbReference type="ChEBI" id="CHEBI:18420"/>
    </cofactor>
</comment>
<evidence type="ECO:0000313" key="7">
    <source>
        <dbReference type="EMBL" id="MBO8473234.1"/>
    </source>
</evidence>
<name>A0A9D9II64_9BACT</name>
<dbReference type="InterPro" id="IPR000092">
    <property type="entry name" value="Polyprenyl_synt"/>
</dbReference>
<gene>
    <name evidence="7" type="ORF">IAB81_06345</name>
</gene>
<evidence type="ECO:0000256" key="6">
    <source>
        <dbReference type="RuleBase" id="RU004466"/>
    </source>
</evidence>
<dbReference type="InterPro" id="IPR033749">
    <property type="entry name" value="Polyprenyl_synt_CS"/>
</dbReference>
<dbReference type="AlphaFoldDB" id="A0A9D9II64"/>
<dbReference type="Gene3D" id="1.10.600.10">
    <property type="entry name" value="Farnesyl Diphosphate Synthase"/>
    <property type="match status" value="1"/>
</dbReference>
<evidence type="ECO:0000313" key="8">
    <source>
        <dbReference type="Proteomes" id="UP000823604"/>
    </source>
</evidence>
<dbReference type="GO" id="GO:0046872">
    <property type="term" value="F:metal ion binding"/>
    <property type="evidence" value="ECO:0007669"/>
    <property type="project" value="UniProtKB-KW"/>
</dbReference>
<dbReference type="EMBL" id="JADIMA010000061">
    <property type="protein sequence ID" value="MBO8473234.1"/>
    <property type="molecule type" value="Genomic_DNA"/>
</dbReference>
<organism evidence="7 8">
    <name type="scientific">Candidatus Merdivivens pullicola</name>
    <dbReference type="NCBI Taxonomy" id="2840872"/>
    <lineage>
        <taxon>Bacteria</taxon>
        <taxon>Pseudomonadati</taxon>
        <taxon>Bacteroidota</taxon>
        <taxon>Bacteroidia</taxon>
        <taxon>Bacteroidales</taxon>
        <taxon>Muribaculaceae</taxon>
        <taxon>Muribaculaceae incertae sedis</taxon>
        <taxon>Candidatus Merdivivens</taxon>
    </lineage>
</organism>
<dbReference type="SUPFAM" id="SSF48576">
    <property type="entry name" value="Terpenoid synthases"/>
    <property type="match status" value="1"/>
</dbReference>
<protein>
    <submittedName>
        <fullName evidence="7">Polyprenyl synthetase family protein</fullName>
    </submittedName>
</protein>
<reference evidence="7" key="1">
    <citation type="submission" date="2020-10" db="EMBL/GenBank/DDBJ databases">
        <authorList>
            <person name="Gilroy R."/>
        </authorList>
    </citation>
    <scope>NUCLEOTIDE SEQUENCE</scope>
    <source>
        <strain evidence="7">B1-8020</strain>
    </source>
</reference>
<sequence>MDIGKVKDFLGEDWRLFEDKFRSVLHSDVELLNSVNGRILDNGGKQLRPMLCLLSARACGKATGLSVDCAVTSELIHTATLLHDDVADNSPVRRGVPTIMSLFGPSVSVLIGDYWLSKAIALLVGNAGNEIILAFSNALESLAKGEMLQLQKASECDTRMEDYLRIISCKTAALFKAAVASGAYSVGAPERYVRAVSDYAEDLGLAFQMRDDIFDYVPQMNVGKNLGVDILEQKITLPLIEALERAGAGRNEEIRGLVRNIHDCSENKDRIVGFVDSMDGVQHARKTLMTYSARAASHLAPLPESEEKKILEGLALYVGERCV</sequence>
<comment type="caution">
    <text evidence="7">The sequence shown here is derived from an EMBL/GenBank/DDBJ whole genome shotgun (WGS) entry which is preliminary data.</text>
</comment>